<proteinExistence type="inferred from homology"/>
<dbReference type="Gene3D" id="1.20.5.1030">
    <property type="entry name" value="Preprotein translocase secy subunit"/>
    <property type="match status" value="1"/>
</dbReference>
<keyword evidence="8" id="KW-1003">Cell membrane</keyword>
<keyword evidence="7 8" id="KW-0472">Membrane</keyword>
<evidence type="ECO:0000256" key="1">
    <source>
        <dbReference type="ARBA" id="ARBA00004370"/>
    </source>
</evidence>
<evidence type="ECO:0000313" key="9">
    <source>
        <dbReference type="EMBL" id="OGG68706.1"/>
    </source>
</evidence>
<dbReference type="InterPro" id="IPR038379">
    <property type="entry name" value="SecE_sf"/>
</dbReference>
<dbReference type="GO" id="GO:0065002">
    <property type="term" value="P:intracellular protein transmembrane transport"/>
    <property type="evidence" value="ECO:0007669"/>
    <property type="project" value="UniProtKB-UniRule"/>
</dbReference>
<gene>
    <name evidence="8" type="primary">secE</name>
    <name evidence="9" type="ORF">A3C20_02150</name>
</gene>
<dbReference type="AlphaFoldDB" id="A0A1F6E4Z2"/>
<keyword evidence="6 8" id="KW-0811">Translocation</keyword>
<comment type="caution">
    <text evidence="9">The sequence shown here is derived from an EMBL/GenBank/DDBJ whole genome shotgun (WGS) entry which is preliminary data.</text>
</comment>
<evidence type="ECO:0000256" key="2">
    <source>
        <dbReference type="ARBA" id="ARBA00022448"/>
    </source>
</evidence>
<dbReference type="GO" id="GO:0008320">
    <property type="term" value="F:protein transmembrane transporter activity"/>
    <property type="evidence" value="ECO:0007669"/>
    <property type="project" value="UniProtKB-UniRule"/>
</dbReference>
<dbReference type="InterPro" id="IPR005807">
    <property type="entry name" value="SecE_bac"/>
</dbReference>
<name>A0A1F6E4Z2_9BACT</name>
<reference evidence="9 10" key="1">
    <citation type="journal article" date="2016" name="Nat. Commun.">
        <title>Thousands of microbial genomes shed light on interconnected biogeochemical processes in an aquifer system.</title>
        <authorList>
            <person name="Anantharaman K."/>
            <person name="Brown C.T."/>
            <person name="Hug L.A."/>
            <person name="Sharon I."/>
            <person name="Castelle C.J."/>
            <person name="Probst A.J."/>
            <person name="Thomas B.C."/>
            <person name="Singh A."/>
            <person name="Wilkins M.J."/>
            <person name="Karaoz U."/>
            <person name="Brodie E.L."/>
            <person name="Williams K.H."/>
            <person name="Hubbard S.S."/>
            <person name="Banfield J.F."/>
        </authorList>
    </citation>
    <scope>NUCLEOTIDE SEQUENCE [LARGE SCALE GENOMIC DNA]</scope>
</reference>
<accession>A0A1F6E4Z2</accession>
<evidence type="ECO:0000256" key="3">
    <source>
        <dbReference type="ARBA" id="ARBA00022692"/>
    </source>
</evidence>
<comment type="function">
    <text evidence="8">Essential subunit of the Sec protein translocation channel SecYEG. Clamps together the 2 halves of SecY. May contact the channel plug during translocation.</text>
</comment>
<dbReference type="NCBIfam" id="TIGR00964">
    <property type="entry name" value="secE_bact"/>
    <property type="match status" value="1"/>
</dbReference>
<dbReference type="GO" id="GO:0009306">
    <property type="term" value="P:protein secretion"/>
    <property type="evidence" value="ECO:0007669"/>
    <property type="project" value="UniProtKB-UniRule"/>
</dbReference>
<dbReference type="GO" id="GO:0043952">
    <property type="term" value="P:protein transport by the Sec complex"/>
    <property type="evidence" value="ECO:0007669"/>
    <property type="project" value="UniProtKB-UniRule"/>
</dbReference>
<comment type="subcellular location">
    <subcellularLocation>
        <location evidence="8">Cell membrane</location>
        <topology evidence="8">Single-pass membrane protein</topology>
    </subcellularLocation>
    <subcellularLocation>
        <location evidence="1">Membrane</location>
    </subcellularLocation>
</comment>
<keyword evidence="3 8" id="KW-0812">Transmembrane</keyword>
<evidence type="ECO:0000256" key="6">
    <source>
        <dbReference type="ARBA" id="ARBA00023010"/>
    </source>
</evidence>
<dbReference type="EMBL" id="MFLL01000029">
    <property type="protein sequence ID" value="OGG68706.1"/>
    <property type="molecule type" value="Genomic_DNA"/>
</dbReference>
<evidence type="ECO:0000256" key="4">
    <source>
        <dbReference type="ARBA" id="ARBA00022927"/>
    </source>
</evidence>
<dbReference type="HAMAP" id="MF_00422">
    <property type="entry name" value="SecE"/>
    <property type="match status" value="1"/>
</dbReference>
<keyword evidence="5 8" id="KW-1133">Transmembrane helix</keyword>
<evidence type="ECO:0000256" key="5">
    <source>
        <dbReference type="ARBA" id="ARBA00022989"/>
    </source>
</evidence>
<sequence length="90" mass="9827">MSFGQYLKDTQGELRHVAWPTRMQTIVYTILVALISIGVALYLGLFDFLFTGALARLIEVLPGGSPIQITQQPVTATPTVDFSVPTTTTQ</sequence>
<dbReference type="InterPro" id="IPR001901">
    <property type="entry name" value="Translocase_SecE/Sec61-g"/>
</dbReference>
<dbReference type="Pfam" id="PF00584">
    <property type="entry name" value="SecE"/>
    <property type="match status" value="1"/>
</dbReference>
<dbReference type="GO" id="GO:0006605">
    <property type="term" value="P:protein targeting"/>
    <property type="evidence" value="ECO:0007669"/>
    <property type="project" value="UniProtKB-UniRule"/>
</dbReference>
<keyword evidence="2 8" id="KW-0813">Transport</keyword>
<feature type="transmembrane region" description="Helical" evidence="8">
    <location>
        <begin position="26"/>
        <end position="50"/>
    </location>
</feature>
<evidence type="ECO:0000256" key="8">
    <source>
        <dbReference type="HAMAP-Rule" id="MF_00422"/>
    </source>
</evidence>
<dbReference type="Proteomes" id="UP000176914">
    <property type="component" value="Unassembled WGS sequence"/>
</dbReference>
<evidence type="ECO:0000313" key="10">
    <source>
        <dbReference type="Proteomes" id="UP000176914"/>
    </source>
</evidence>
<protein>
    <recommendedName>
        <fullName evidence="8">Protein translocase subunit SecE</fullName>
    </recommendedName>
</protein>
<evidence type="ECO:0000256" key="7">
    <source>
        <dbReference type="ARBA" id="ARBA00023136"/>
    </source>
</evidence>
<comment type="similarity">
    <text evidence="8">Belongs to the SecE/SEC61-gamma family.</text>
</comment>
<organism evidence="9 10">
    <name type="scientific">Candidatus Kaiserbacteria bacterium RIFCSPHIGHO2_02_FULL_55_25</name>
    <dbReference type="NCBI Taxonomy" id="1798498"/>
    <lineage>
        <taxon>Bacteria</taxon>
        <taxon>Candidatus Kaiseribacteriota</taxon>
    </lineage>
</organism>
<dbReference type="GO" id="GO:0005886">
    <property type="term" value="C:plasma membrane"/>
    <property type="evidence" value="ECO:0007669"/>
    <property type="project" value="UniProtKB-SubCell"/>
</dbReference>
<keyword evidence="4 8" id="KW-0653">Protein transport</keyword>
<comment type="subunit">
    <text evidence="8">Component of the Sec protein translocase complex. Heterotrimer consisting of SecY, SecE and SecG subunits. The heterotrimers can form oligomers, although 1 heterotrimer is thought to be able to translocate proteins. Interacts with the ribosome. Interacts with SecDF, and other proteins may be involved. Interacts with SecA.</text>
</comment>